<dbReference type="PANTHER" id="PTHR43711:SF1">
    <property type="entry name" value="HISTIDINE KINASE 1"/>
    <property type="match status" value="1"/>
</dbReference>
<dbReference type="EMBL" id="JASCXX010000027">
    <property type="protein sequence ID" value="MDI6451012.1"/>
    <property type="molecule type" value="Genomic_DNA"/>
</dbReference>
<dbReference type="AlphaFoldDB" id="A0AAW6TZE7"/>
<dbReference type="PROSITE" id="PS50109">
    <property type="entry name" value="HIS_KIN"/>
    <property type="match status" value="1"/>
</dbReference>
<dbReference type="InterPro" id="IPR003594">
    <property type="entry name" value="HATPase_dom"/>
</dbReference>
<dbReference type="CDD" id="cd00075">
    <property type="entry name" value="HATPase"/>
    <property type="match status" value="1"/>
</dbReference>
<organism evidence="7 8">
    <name type="scientific">Anaerobaca lacustris</name>
    <dbReference type="NCBI Taxonomy" id="3044600"/>
    <lineage>
        <taxon>Bacteria</taxon>
        <taxon>Pseudomonadati</taxon>
        <taxon>Planctomycetota</taxon>
        <taxon>Phycisphaerae</taxon>
        <taxon>Sedimentisphaerales</taxon>
        <taxon>Anaerobacaceae</taxon>
        <taxon>Anaerobaca</taxon>
    </lineage>
</organism>
<sequence length="381" mass="41791">MELKPDPTRAALVERAAAGEVRRQSRLFSERMLLRILPEVVPCALVVLNAQRQIVFANDRFMDLAYPGKRRDQIYGLRPGEALGCIHASKDPGGCGTTEFCSTCGAVGAILASQQGQAEVRECRILRGESSEALDLRVWASPVEVGGESFSVFAALDISHEKRRQALERIFLHDIHNVACGLSWCIGFLDEAGPQERGRHLDDIRRLCRELNEEIGAQRTLLRAESGELVLAPAEVGTLALLKEAVDLYRSHPVAQGRLLRLDERAQDATVVSDRVLLLRVVCNLIKNALEACREGQTVTVGCTADGGTAEFWVHNAGFMPREVQLQVFQRSFSTKGLGRGLGTYSVRLLTERYLKGSVSFTSSADLGTTFRVRCPATAAS</sequence>
<dbReference type="InterPro" id="IPR050736">
    <property type="entry name" value="Sensor_HK_Regulatory"/>
</dbReference>
<dbReference type="EC" id="2.7.13.3" evidence="2"/>
<evidence type="ECO:0000256" key="2">
    <source>
        <dbReference type="ARBA" id="ARBA00012438"/>
    </source>
</evidence>
<evidence type="ECO:0000256" key="3">
    <source>
        <dbReference type="ARBA" id="ARBA00022679"/>
    </source>
</evidence>
<reference evidence="7" key="1">
    <citation type="submission" date="2023-05" db="EMBL/GenBank/DDBJ databases">
        <title>Anaerotaeda fermentans gen. nov., sp. nov., a novel anaerobic planctomycete of the new family within the order Sedimentisphaerales isolated from Taman Peninsula, Russia.</title>
        <authorList>
            <person name="Khomyakova M.A."/>
            <person name="Merkel A.Y."/>
            <person name="Slobodkin A.I."/>
        </authorList>
    </citation>
    <scope>NUCLEOTIDE SEQUENCE</scope>
    <source>
        <strain evidence="7">M17dextr</strain>
    </source>
</reference>
<dbReference type="Pfam" id="PF02518">
    <property type="entry name" value="HATPase_c"/>
    <property type="match status" value="1"/>
</dbReference>
<keyword evidence="8" id="KW-1185">Reference proteome</keyword>
<dbReference type="SUPFAM" id="SSF55874">
    <property type="entry name" value="ATPase domain of HSP90 chaperone/DNA topoisomerase II/histidine kinase"/>
    <property type="match status" value="1"/>
</dbReference>
<evidence type="ECO:0000256" key="1">
    <source>
        <dbReference type="ARBA" id="ARBA00000085"/>
    </source>
</evidence>
<dbReference type="InterPro" id="IPR036890">
    <property type="entry name" value="HATPase_C_sf"/>
</dbReference>
<dbReference type="RefSeq" id="WP_349246421.1">
    <property type="nucleotide sequence ID" value="NZ_JASCXX010000027.1"/>
</dbReference>
<comment type="catalytic activity">
    <reaction evidence="1">
        <text>ATP + protein L-histidine = ADP + protein N-phospho-L-histidine.</text>
        <dbReference type="EC" id="2.7.13.3"/>
    </reaction>
</comment>
<evidence type="ECO:0000256" key="4">
    <source>
        <dbReference type="ARBA" id="ARBA00022777"/>
    </source>
</evidence>
<proteinExistence type="predicted"/>
<evidence type="ECO:0000259" key="6">
    <source>
        <dbReference type="PROSITE" id="PS50109"/>
    </source>
</evidence>
<keyword evidence="4 7" id="KW-0418">Kinase</keyword>
<evidence type="ECO:0000256" key="5">
    <source>
        <dbReference type="ARBA" id="ARBA00023012"/>
    </source>
</evidence>
<evidence type="ECO:0000313" key="8">
    <source>
        <dbReference type="Proteomes" id="UP001431776"/>
    </source>
</evidence>
<protein>
    <recommendedName>
        <fullName evidence="2">histidine kinase</fullName>
        <ecNumber evidence="2">2.7.13.3</ecNumber>
    </recommendedName>
</protein>
<dbReference type="PANTHER" id="PTHR43711">
    <property type="entry name" value="TWO-COMPONENT HISTIDINE KINASE"/>
    <property type="match status" value="1"/>
</dbReference>
<keyword evidence="5" id="KW-0902">Two-component regulatory system</keyword>
<dbReference type="SMART" id="SM00387">
    <property type="entry name" value="HATPase_c"/>
    <property type="match status" value="1"/>
</dbReference>
<dbReference type="InterPro" id="IPR005467">
    <property type="entry name" value="His_kinase_dom"/>
</dbReference>
<comment type="caution">
    <text evidence="7">The sequence shown here is derived from an EMBL/GenBank/DDBJ whole genome shotgun (WGS) entry which is preliminary data.</text>
</comment>
<dbReference type="Proteomes" id="UP001431776">
    <property type="component" value="Unassembled WGS sequence"/>
</dbReference>
<feature type="domain" description="Histidine kinase" evidence="6">
    <location>
        <begin position="170"/>
        <end position="379"/>
    </location>
</feature>
<dbReference type="Gene3D" id="3.30.565.10">
    <property type="entry name" value="Histidine kinase-like ATPase, C-terminal domain"/>
    <property type="match status" value="1"/>
</dbReference>
<keyword evidence="3" id="KW-0808">Transferase</keyword>
<dbReference type="GO" id="GO:0000160">
    <property type="term" value="P:phosphorelay signal transduction system"/>
    <property type="evidence" value="ECO:0007669"/>
    <property type="project" value="UniProtKB-KW"/>
</dbReference>
<evidence type="ECO:0000313" key="7">
    <source>
        <dbReference type="EMBL" id="MDI6451012.1"/>
    </source>
</evidence>
<gene>
    <name evidence="7" type="ORF">QJ522_18270</name>
</gene>
<dbReference type="GO" id="GO:0004673">
    <property type="term" value="F:protein histidine kinase activity"/>
    <property type="evidence" value="ECO:0007669"/>
    <property type="project" value="UniProtKB-EC"/>
</dbReference>
<name>A0AAW6TZE7_9BACT</name>
<accession>A0AAW6TZE7</accession>